<dbReference type="Proteomes" id="UP000295507">
    <property type="component" value="Unassembled WGS sequence"/>
</dbReference>
<dbReference type="EMBL" id="SMBK01000016">
    <property type="protein sequence ID" value="TCU33266.1"/>
    <property type="molecule type" value="Genomic_DNA"/>
</dbReference>
<name>A0A4R3RP12_9HYPH</name>
<organism evidence="1 2">
    <name type="scientific">Rhizobium azibense</name>
    <dbReference type="NCBI Taxonomy" id="1136135"/>
    <lineage>
        <taxon>Bacteria</taxon>
        <taxon>Pseudomonadati</taxon>
        <taxon>Pseudomonadota</taxon>
        <taxon>Alphaproteobacteria</taxon>
        <taxon>Hyphomicrobiales</taxon>
        <taxon>Rhizobiaceae</taxon>
        <taxon>Rhizobium/Agrobacterium group</taxon>
        <taxon>Rhizobium</taxon>
    </lineage>
</organism>
<gene>
    <name evidence="1" type="ORF">EV129_11624</name>
</gene>
<comment type="caution">
    <text evidence="1">The sequence shown here is derived from an EMBL/GenBank/DDBJ whole genome shotgun (WGS) entry which is preliminary data.</text>
</comment>
<sequence length="67" mass="7480">MQGPSSPNRSRNRRRLRFSSGFSDLSCWTGFLQERNDHIGNLLMYGVSLGFLTILADDALARCSSSI</sequence>
<proteinExistence type="predicted"/>
<dbReference type="AlphaFoldDB" id="A0A4R3RP12"/>
<accession>A0A4R3RP12</accession>
<evidence type="ECO:0000313" key="2">
    <source>
        <dbReference type="Proteomes" id="UP000295507"/>
    </source>
</evidence>
<reference evidence="1 2" key="1">
    <citation type="submission" date="2019-03" db="EMBL/GenBank/DDBJ databases">
        <title>Genomic Encyclopedia of Type Strains, Phase IV (KMG-V): Genome sequencing to study the core and pangenomes of soil and plant-associated prokaryotes.</title>
        <authorList>
            <person name="Whitman W."/>
        </authorList>
    </citation>
    <scope>NUCLEOTIDE SEQUENCE [LARGE SCALE GENOMIC DNA]</scope>
    <source>
        <strain evidence="1 2">IE4868</strain>
    </source>
</reference>
<evidence type="ECO:0000313" key="1">
    <source>
        <dbReference type="EMBL" id="TCU33266.1"/>
    </source>
</evidence>
<protein>
    <submittedName>
        <fullName evidence="1">Uncharacterized protein</fullName>
    </submittedName>
</protein>